<comment type="caution">
    <text evidence="2">The sequence shown here is derived from an EMBL/GenBank/DDBJ whole genome shotgun (WGS) entry which is preliminary data.</text>
</comment>
<keyword evidence="3" id="KW-1185">Reference proteome</keyword>
<reference evidence="2 3" key="1">
    <citation type="submission" date="2019-06" db="EMBL/GenBank/DDBJ databases">
        <title>Sequencing the genomes of 1000 actinobacteria strains.</title>
        <authorList>
            <person name="Klenk H.-P."/>
        </authorList>
    </citation>
    <scope>NUCLEOTIDE SEQUENCE [LARGE SCALE GENOMIC DNA]</scope>
    <source>
        <strain evidence="2 3">DSM 18082</strain>
    </source>
</reference>
<accession>A0A542ZN50</accession>
<dbReference type="AlphaFoldDB" id="A0A542ZN50"/>
<evidence type="ECO:0000256" key="1">
    <source>
        <dbReference type="SAM" id="Phobius"/>
    </source>
</evidence>
<keyword evidence="1" id="KW-0812">Transmembrane</keyword>
<gene>
    <name evidence="2" type="ORF">FB474_3192</name>
</gene>
<dbReference type="EMBL" id="VFOQ01000001">
    <property type="protein sequence ID" value="TQL61773.1"/>
    <property type="molecule type" value="Genomic_DNA"/>
</dbReference>
<protein>
    <submittedName>
        <fullName evidence="2">Uncharacterized protein</fullName>
    </submittedName>
</protein>
<evidence type="ECO:0000313" key="2">
    <source>
        <dbReference type="EMBL" id="TQL61773.1"/>
    </source>
</evidence>
<keyword evidence="1" id="KW-0472">Membrane</keyword>
<dbReference type="Proteomes" id="UP000319514">
    <property type="component" value="Unassembled WGS sequence"/>
</dbReference>
<proteinExistence type="predicted"/>
<organism evidence="2 3">
    <name type="scientific">Oryzihumus leptocrescens</name>
    <dbReference type="NCBI Taxonomy" id="297536"/>
    <lineage>
        <taxon>Bacteria</taxon>
        <taxon>Bacillati</taxon>
        <taxon>Actinomycetota</taxon>
        <taxon>Actinomycetes</taxon>
        <taxon>Micrococcales</taxon>
        <taxon>Intrasporangiaceae</taxon>
        <taxon>Oryzihumus</taxon>
    </lineage>
</organism>
<feature type="transmembrane region" description="Helical" evidence="1">
    <location>
        <begin position="20"/>
        <end position="40"/>
    </location>
</feature>
<evidence type="ECO:0000313" key="3">
    <source>
        <dbReference type="Proteomes" id="UP000319514"/>
    </source>
</evidence>
<sequence>MRRAVLTPVRVLTLGHYGGLPEAAMVLGPLLLVGSFLAIARKGDAHADDDEDELGPPSGDEA</sequence>
<dbReference type="OrthoDB" id="3831307at2"/>
<name>A0A542ZN50_9MICO</name>
<keyword evidence="1" id="KW-1133">Transmembrane helix</keyword>
<dbReference type="RefSeq" id="WP_141789509.1">
    <property type="nucleotide sequence ID" value="NZ_BAAAKX010000012.1"/>
</dbReference>